<feature type="domain" description="VIT" evidence="1">
    <location>
        <begin position="1"/>
        <end position="110"/>
    </location>
</feature>
<dbReference type="Gene3D" id="3.40.50.410">
    <property type="entry name" value="von Willebrand factor, type A domain"/>
    <property type="match status" value="1"/>
</dbReference>
<reference evidence="2" key="1">
    <citation type="submission" date="2019-09" db="EMBL/GenBank/DDBJ databases">
        <title>Bird 10,000 Genomes (B10K) Project - Family phase.</title>
        <authorList>
            <person name="Zhang G."/>
        </authorList>
    </citation>
    <scope>NUCLEOTIDE SEQUENCE</scope>
    <source>
        <strain evidence="2">B10K-DU-001-08</strain>
        <tissue evidence="2">Muscle</tissue>
    </source>
</reference>
<feature type="non-terminal residue" evidence="2">
    <location>
        <position position="1"/>
    </location>
</feature>
<keyword evidence="3" id="KW-1185">Reference proteome</keyword>
<dbReference type="Pfam" id="PF13768">
    <property type="entry name" value="VWA_3"/>
    <property type="match status" value="1"/>
</dbReference>
<gene>
    <name evidence="2" type="primary">Vwa5a_0</name>
    <name evidence="2" type="ORF">PENPIL_R05944</name>
</gene>
<evidence type="ECO:0000313" key="3">
    <source>
        <dbReference type="Proteomes" id="UP000613066"/>
    </source>
</evidence>
<dbReference type="InterPro" id="IPR002035">
    <property type="entry name" value="VWF_A"/>
</dbReference>
<dbReference type="Pfam" id="PF08487">
    <property type="entry name" value="VIT"/>
    <property type="match status" value="1"/>
</dbReference>
<evidence type="ECO:0000259" key="1">
    <source>
        <dbReference type="PROSITE" id="PS51468"/>
    </source>
</evidence>
<comment type="caution">
    <text evidence="2">The sequence shown here is derived from an EMBL/GenBank/DDBJ whole genome shotgun (WGS) entry which is preliminary data.</text>
</comment>
<dbReference type="PANTHER" id="PTHR45737">
    <property type="entry name" value="VON WILLEBRAND FACTOR A DOMAIN-CONTAINING PROTEIN 5A"/>
    <property type="match status" value="1"/>
</dbReference>
<dbReference type="AlphaFoldDB" id="A0A851P3Q2"/>
<dbReference type="OrthoDB" id="1729737at2759"/>
<dbReference type="SUPFAM" id="SSF53300">
    <property type="entry name" value="vWA-like"/>
    <property type="match status" value="1"/>
</dbReference>
<dbReference type="SMART" id="SM00609">
    <property type="entry name" value="VIT"/>
    <property type="match status" value="1"/>
</dbReference>
<sequence length="777" mass="85380">AVVDVAIQDYVADVASELIYCNKSLSSSEVTFVFPLDPHMAIYSFQACSEDAKVKAVLQDEIQQLRKATNGQENFEYLQHESGHSGEVFACFLGSLSPGREMVVTLRYVQELPREPDGAAQFVLPPTLHPHQEHYTCNCLTSEPHYSLLLTASLHSPRGVANVQANCALTPLIYTAQDHSTAQVSLAGTPSRHHLELLVYYGDPTAVSAVVEKGDPAATAGSLFGDPLVLVTLAPTIPDATPGQCQPGEFIFLLDTTFLEHAQVSPQRRDHTGDCLLFLLKSLPLGCYFNIYPYGATSVGIYPQSVEYTQDNLNEAMQRIPTTGSSLGDADLLGTLRTIYNTSHPHGHARQLFIFMSGLPPDKEAIAAEVCRHRNSHRCFSFCFSEESAALATALARETKGEATYVSSDNRMTVQVLKCLKQALKPAAERVSLSWTLPPGLEVEVLGGTPQFIFQGQHILLYAQIHGKEQDMMKASGVITLQFNLNGEDVTHKIQFPLRPQGDGRLAGHHLAARYLLEKLVPEVASGSADEPRQRAIEISLTSGIICPFTSYVGVRTSRRVPWYQRPMALLSPHQSLVPCQIFELRGSKNSTSCFPKTIWIPPGWLTVVQESQIALKRLTNGIAALLQHGVHSEAPKQPPPSASSLKYVDSTKFVFRSPISGPWVSKDIAECRELVALQNVDGSWTLSSDLAFVLEIDEAEIKGKMPGEVTEPSIWATVLAVTWLHRHNRSYQELCELLEAKAVTWLRSQAAFQLDKCLEASNTLLGSSVKPSVFRL</sequence>
<dbReference type="EMBL" id="WBMW01004507">
    <property type="protein sequence ID" value="NXC47614.1"/>
    <property type="molecule type" value="Genomic_DNA"/>
</dbReference>
<accession>A0A851P3Q2</accession>
<dbReference type="InterPro" id="IPR036465">
    <property type="entry name" value="vWFA_dom_sf"/>
</dbReference>
<proteinExistence type="predicted"/>
<protein>
    <submittedName>
        <fullName evidence="2">VMA5A protein</fullName>
    </submittedName>
</protein>
<feature type="non-terminal residue" evidence="2">
    <location>
        <position position="777"/>
    </location>
</feature>
<dbReference type="PANTHER" id="PTHR45737:SF6">
    <property type="entry name" value="VON WILLEBRAND FACTOR A DOMAIN-CONTAINING PROTEIN 5A"/>
    <property type="match status" value="1"/>
</dbReference>
<name>A0A851P3Q2_9GALL</name>
<organism evidence="2 3">
    <name type="scientific">Penelope pileata</name>
    <dbReference type="NCBI Taxonomy" id="1118817"/>
    <lineage>
        <taxon>Eukaryota</taxon>
        <taxon>Metazoa</taxon>
        <taxon>Chordata</taxon>
        <taxon>Craniata</taxon>
        <taxon>Vertebrata</taxon>
        <taxon>Euteleostomi</taxon>
        <taxon>Archelosauria</taxon>
        <taxon>Archosauria</taxon>
        <taxon>Dinosauria</taxon>
        <taxon>Saurischia</taxon>
        <taxon>Theropoda</taxon>
        <taxon>Coelurosauria</taxon>
        <taxon>Aves</taxon>
        <taxon>Neognathae</taxon>
        <taxon>Galloanserae</taxon>
        <taxon>Galliformes</taxon>
        <taxon>Cracidae</taxon>
        <taxon>Penelope</taxon>
    </lineage>
</organism>
<dbReference type="PROSITE" id="PS51468">
    <property type="entry name" value="VIT"/>
    <property type="match status" value="1"/>
</dbReference>
<dbReference type="InterPro" id="IPR013694">
    <property type="entry name" value="VIT"/>
</dbReference>
<evidence type="ECO:0000313" key="2">
    <source>
        <dbReference type="EMBL" id="NXC47614.1"/>
    </source>
</evidence>
<dbReference type="Proteomes" id="UP000613066">
    <property type="component" value="Unassembled WGS sequence"/>
</dbReference>